<name>A0ABP8X409_9MICO</name>
<organism evidence="1 2">
    <name type="scientific">Promicromonospora umidemergens</name>
    <dbReference type="NCBI Taxonomy" id="629679"/>
    <lineage>
        <taxon>Bacteria</taxon>
        <taxon>Bacillati</taxon>
        <taxon>Actinomycetota</taxon>
        <taxon>Actinomycetes</taxon>
        <taxon>Micrococcales</taxon>
        <taxon>Promicromonosporaceae</taxon>
        <taxon>Promicromonospora</taxon>
    </lineage>
</organism>
<dbReference type="EMBL" id="BAABHM010000010">
    <property type="protein sequence ID" value="GAA4699438.1"/>
    <property type="molecule type" value="Genomic_DNA"/>
</dbReference>
<keyword evidence="2" id="KW-1185">Reference proteome</keyword>
<gene>
    <name evidence="1" type="ORF">GCM10023198_20010</name>
</gene>
<sequence>MVGRTARKRSKGFDWSLVEAVMSQHDPIRFEEDGRTWLGWLGDDGEGGQWEVIGHLADDEPDLLVITRAQRFQQTFTEEG</sequence>
<evidence type="ECO:0000313" key="2">
    <source>
        <dbReference type="Proteomes" id="UP001500843"/>
    </source>
</evidence>
<dbReference type="Proteomes" id="UP001500843">
    <property type="component" value="Unassembled WGS sequence"/>
</dbReference>
<reference evidence="2" key="1">
    <citation type="journal article" date="2019" name="Int. J. Syst. Evol. Microbiol.">
        <title>The Global Catalogue of Microorganisms (GCM) 10K type strain sequencing project: providing services to taxonomists for standard genome sequencing and annotation.</title>
        <authorList>
            <consortium name="The Broad Institute Genomics Platform"/>
            <consortium name="The Broad Institute Genome Sequencing Center for Infectious Disease"/>
            <person name="Wu L."/>
            <person name="Ma J."/>
        </authorList>
    </citation>
    <scope>NUCLEOTIDE SEQUENCE [LARGE SCALE GENOMIC DNA]</scope>
    <source>
        <strain evidence="2">JCM 17975</strain>
    </source>
</reference>
<evidence type="ECO:0008006" key="3">
    <source>
        <dbReference type="Google" id="ProtNLM"/>
    </source>
</evidence>
<comment type="caution">
    <text evidence="1">The sequence shown here is derived from an EMBL/GenBank/DDBJ whole genome shotgun (WGS) entry which is preliminary data.</text>
</comment>
<protein>
    <recommendedName>
        <fullName evidence="3">BrnT family toxin</fullName>
    </recommendedName>
</protein>
<proteinExistence type="predicted"/>
<accession>A0ABP8X409</accession>
<evidence type="ECO:0000313" key="1">
    <source>
        <dbReference type="EMBL" id="GAA4699438.1"/>
    </source>
</evidence>